<evidence type="ECO:0000313" key="2">
    <source>
        <dbReference type="EMBL" id="JAE34899.1"/>
    </source>
</evidence>
<dbReference type="PANTHER" id="PTHR45786">
    <property type="entry name" value="DNA BINDING PROTEIN-LIKE"/>
    <property type="match status" value="1"/>
</dbReference>
<protein>
    <recommendedName>
        <fullName evidence="1">Helitron helicase-like domain-containing protein</fullName>
    </recommendedName>
</protein>
<proteinExistence type="predicted"/>
<accession>A0A0A9HGF8</accession>
<reference evidence="2" key="2">
    <citation type="journal article" date="2015" name="Data Brief">
        <title>Shoot transcriptome of the giant reed, Arundo donax.</title>
        <authorList>
            <person name="Barrero R.A."/>
            <person name="Guerrero F.D."/>
            <person name="Moolhuijzen P."/>
            <person name="Goolsby J.A."/>
            <person name="Tidwell J."/>
            <person name="Bellgard S.E."/>
            <person name="Bellgard M.I."/>
        </authorList>
    </citation>
    <scope>NUCLEOTIDE SEQUENCE</scope>
    <source>
        <tissue evidence="2">Shoot tissue taken approximately 20 cm above the soil surface</tissue>
    </source>
</reference>
<reference evidence="2" key="1">
    <citation type="submission" date="2014-09" db="EMBL/GenBank/DDBJ databases">
        <authorList>
            <person name="Magalhaes I.L.F."/>
            <person name="Oliveira U."/>
            <person name="Santos F.R."/>
            <person name="Vidigal T.H.D.A."/>
            <person name="Brescovit A.D."/>
            <person name="Santos A.J."/>
        </authorList>
    </citation>
    <scope>NUCLEOTIDE SEQUENCE</scope>
    <source>
        <tissue evidence="2">Shoot tissue taken approximately 20 cm above the soil surface</tissue>
    </source>
</reference>
<dbReference type="PANTHER" id="PTHR45786:SF76">
    <property type="entry name" value="OS08G0300100 PROTEIN"/>
    <property type="match status" value="1"/>
</dbReference>
<sequence>MVMQYPILFPYGEDSYHENIRYQRCPRSEAIKRKNFTILEYYAYRLHDREDDFNTPMCCKRGTQAYVVDAFCCMEESRLNHYRSKSFQLKYRTAPFKEIRNTVNKGIIDGSEAGQIVILPSSYIGGPRYWYQNYLDCVALCRKYG</sequence>
<dbReference type="Pfam" id="PF14214">
    <property type="entry name" value="Helitron_like_N"/>
    <property type="match status" value="1"/>
</dbReference>
<evidence type="ECO:0000259" key="1">
    <source>
        <dbReference type="Pfam" id="PF14214"/>
    </source>
</evidence>
<name>A0A0A9HGF8_ARUDO</name>
<dbReference type="EMBL" id="GBRH01162997">
    <property type="protein sequence ID" value="JAE34899.1"/>
    <property type="molecule type" value="Transcribed_RNA"/>
</dbReference>
<dbReference type="AlphaFoldDB" id="A0A0A9HGF8"/>
<feature type="domain" description="Helitron helicase-like" evidence="1">
    <location>
        <begin position="41"/>
        <end position="145"/>
    </location>
</feature>
<organism evidence="2">
    <name type="scientific">Arundo donax</name>
    <name type="common">Giant reed</name>
    <name type="synonym">Donax arundinaceus</name>
    <dbReference type="NCBI Taxonomy" id="35708"/>
    <lineage>
        <taxon>Eukaryota</taxon>
        <taxon>Viridiplantae</taxon>
        <taxon>Streptophyta</taxon>
        <taxon>Embryophyta</taxon>
        <taxon>Tracheophyta</taxon>
        <taxon>Spermatophyta</taxon>
        <taxon>Magnoliopsida</taxon>
        <taxon>Liliopsida</taxon>
        <taxon>Poales</taxon>
        <taxon>Poaceae</taxon>
        <taxon>PACMAD clade</taxon>
        <taxon>Arundinoideae</taxon>
        <taxon>Arundineae</taxon>
        <taxon>Arundo</taxon>
    </lineage>
</organism>
<dbReference type="InterPro" id="IPR025476">
    <property type="entry name" value="Helitron_helicase-like"/>
</dbReference>